<dbReference type="HOGENOM" id="CLU_917071_0_0_2"/>
<keyword evidence="1" id="KW-0472">Membrane</keyword>
<dbReference type="Proteomes" id="UP000033123">
    <property type="component" value="Chromosome"/>
</dbReference>
<keyword evidence="1" id="KW-1133">Transmembrane helix</keyword>
<evidence type="ECO:0000313" key="3">
    <source>
        <dbReference type="Proteomes" id="UP000033123"/>
    </source>
</evidence>
<sequence length="303" mass="33707">MQNFCPFSPLRRVVFLSLSYLSIFFSLEAWVCLHSGGCRHFGNAAGWLQRKTDPLGKTETLTGVRLLVLVLLLVLFSVNAASAYSNIPSGDFDTTVNWTKSITGSGTSGSVTYYTSGSYDNSSYARLYAKGSYASGDLDRNYYTYTRLTQVVNTTGRDKLYFYAKYTEHDDTYSYAIGRVYVGTRVINLPVSGTWTLYSLDISALEGDQTLKIEAYAKGDYGWSDYATAYLYIDHLYFDDDTEPVIIIPQSDSTIASNWCAWLFSNVISPILTNGLFAVCVGFLLLAGMCNEFVKKRNKGGKS</sequence>
<dbReference type="AlphaFoldDB" id="A0A0E3LDB5"/>
<feature type="transmembrane region" description="Helical" evidence="1">
    <location>
        <begin position="66"/>
        <end position="84"/>
    </location>
</feature>
<proteinExistence type="predicted"/>
<feature type="transmembrane region" description="Helical" evidence="1">
    <location>
        <begin position="12"/>
        <end position="33"/>
    </location>
</feature>
<gene>
    <name evidence="2" type="ORF">MSSAC_2391</name>
</gene>
<keyword evidence="1" id="KW-0812">Transmembrane</keyword>
<evidence type="ECO:0000256" key="1">
    <source>
        <dbReference type="SAM" id="Phobius"/>
    </source>
</evidence>
<feature type="transmembrane region" description="Helical" evidence="1">
    <location>
        <begin position="275"/>
        <end position="294"/>
    </location>
</feature>
<dbReference type="EMBL" id="CP009508">
    <property type="protein sequence ID" value="AKB36981.1"/>
    <property type="molecule type" value="Genomic_DNA"/>
</dbReference>
<name>A0A0E3LDB5_9EURY</name>
<reference evidence="2 3" key="1">
    <citation type="submission" date="2014-07" db="EMBL/GenBank/DDBJ databases">
        <title>Methanogenic archaea and the global carbon cycle.</title>
        <authorList>
            <person name="Henriksen J.R."/>
            <person name="Luke J."/>
            <person name="Reinhart S."/>
            <person name="Benedict M.N."/>
            <person name="Youngblut N.D."/>
            <person name="Metcalf M.E."/>
            <person name="Whitaker R.J."/>
            <person name="Metcalf W.W."/>
        </authorList>
    </citation>
    <scope>NUCLEOTIDE SEQUENCE [LARGE SCALE GENOMIC DNA]</scope>
    <source>
        <strain evidence="2 3">C2J</strain>
    </source>
</reference>
<organism evidence="2 3">
    <name type="scientific">Methanosarcina siciliae C2J</name>
    <dbReference type="NCBI Taxonomy" id="1434118"/>
    <lineage>
        <taxon>Archaea</taxon>
        <taxon>Methanobacteriati</taxon>
        <taxon>Methanobacteriota</taxon>
        <taxon>Stenosarchaea group</taxon>
        <taxon>Methanomicrobia</taxon>
        <taxon>Methanosarcinales</taxon>
        <taxon>Methanosarcinaceae</taxon>
        <taxon>Methanosarcina</taxon>
    </lineage>
</organism>
<dbReference type="GeneID" id="24872030"/>
<dbReference type="KEGG" id="msj:MSSAC_2391"/>
<dbReference type="PATRIC" id="fig|1434118.4.peg.3086"/>
<dbReference type="RefSeq" id="WP_048183076.1">
    <property type="nucleotide sequence ID" value="NZ_CP009508.1"/>
</dbReference>
<dbReference type="STRING" id="1434118.MSSAC_2391"/>
<accession>A0A0E3LDB5</accession>
<protein>
    <submittedName>
        <fullName evidence="2">Uncharacterized protein</fullName>
    </submittedName>
</protein>
<evidence type="ECO:0000313" key="2">
    <source>
        <dbReference type="EMBL" id="AKB36981.1"/>
    </source>
</evidence>